<evidence type="ECO:0000313" key="1">
    <source>
        <dbReference type="EMBL" id="AGA70365.1"/>
    </source>
</evidence>
<gene>
    <name evidence="1" type="ordered locus">Desdi_2957</name>
</gene>
<organism evidence="1 2">
    <name type="scientific">Desulfitobacterium dichloroeliminans (strain LMG P-21439 / DCA1)</name>
    <dbReference type="NCBI Taxonomy" id="871963"/>
    <lineage>
        <taxon>Bacteria</taxon>
        <taxon>Bacillati</taxon>
        <taxon>Bacillota</taxon>
        <taxon>Clostridia</taxon>
        <taxon>Eubacteriales</taxon>
        <taxon>Desulfitobacteriaceae</taxon>
        <taxon>Desulfitobacterium</taxon>
    </lineage>
</organism>
<dbReference type="Proteomes" id="UP000010797">
    <property type="component" value="Chromosome"/>
</dbReference>
<proteinExistence type="predicted"/>
<reference evidence="2" key="1">
    <citation type="submission" date="2012-02" db="EMBL/GenBank/DDBJ databases">
        <title>Complete sequence of Desulfitobacterium dichloroeliminans LMG P-21439.</title>
        <authorList>
            <person name="Lucas S."/>
            <person name="Han J."/>
            <person name="Lapidus A."/>
            <person name="Cheng J.-F."/>
            <person name="Goodwin L."/>
            <person name="Pitluck S."/>
            <person name="Peters L."/>
            <person name="Ovchinnikova G."/>
            <person name="Teshima H."/>
            <person name="Detter J.C."/>
            <person name="Han C."/>
            <person name="Tapia R."/>
            <person name="Land M."/>
            <person name="Hauser L."/>
            <person name="Kyrpides N."/>
            <person name="Ivanova N."/>
            <person name="Pagani I."/>
            <person name="Kruse T."/>
            <person name="de Vos W.M."/>
            <person name="Boon N."/>
            <person name="Smidt H."/>
            <person name="Woyke T."/>
        </authorList>
    </citation>
    <scope>NUCLEOTIDE SEQUENCE [LARGE SCALE GENOMIC DNA]</scope>
    <source>
        <strain evidence="2">LMG P-21439 / DCA1</strain>
    </source>
</reference>
<sequence length="77" mass="8704">MFLLQKQNSRPRSILLQGREYSSRGSTLLDPAPGSAFIKMHSKCPDSLTRLVSTFPKLSLGIHKSSSYHRTIDSIWK</sequence>
<evidence type="ECO:0000313" key="2">
    <source>
        <dbReference type="Proteomes" id="UP000010797"/>
    </source>
</evidence>
<dbReference type="KEGG" id="ddl:Desdi_2957"/>
<keyword evidence="2" id="KW-1185">Reference proteome</keyword>
<dbReference type="EMBL" id="CP003344">
    <property type="protein sequence ID" value="AGA70365.1"/>
    <property type="molecule type" value="Genomic_DNA"/>
</dbReference>
<accession>L0FBF9</accession>
<name>L0FBF9_DESDL</name>
<dbReference type="AlphaFoldDB" id="L0FBF9"/>
<protein>
    <submittedName>
        <fullName evidence="1">Uncharacterized protein</fullName>
    </submittedName>
</protein>
<dbReference type="STRING" id="871963.Desdi_2957"/>
<dbReference type="HOGENOM" id="CLU_2632329_0_0_9"/>